<dbReference type="Proteomes" id="UP001187192">
    <property type="component" value="Unassembled WGS sequence"/>
</dbReference>
<accession>A0AA88AZZ5</accession>
<evidence type="ECO:0000313" key="3">
    <source>
        <dbReference type="Proteomes" id="UP001187192"/>
    </source>
</evidence>
<organism evidence="2 3">
    <name type="scientific">Ficus carica</name>
    <name type="common">Common fig</name>
    <dbReference type="NCBI Taxonomy" id="3494"/>
    <lineage>
        <taxon>Eukaryota</taxon>
        <taxon>Viridiplantae</taxon>
        <taxon>Streptophyta</taxon>
        <taxon>Embryophyta</taxon>
        <taxon>Tracheophyta</taxon>
        <taxon>Spermatophyta</taxon>
        <taxon>Magnoliopsida</taxon>
        <taxon>eudicotyledons</taxon>
        <taxon>Gunneridae</taxon>
        <taxon>Pentapetalae</taxon>
        <taxon>rosids</taxon>
        <taxon>fabids</taxon>
        <taxon>Rosales</taxon>
        <taxon>Moraceae</taxon>
        <taxon>Ficeae</taxon>
        <taxon>Ficus</taxon>
    </lineage>
</organism>
<evidence type="ECO:0000256" key="1">
    <source>
        <dbReference type="SAM" id="MobiDB-lite"/>
    </source>
</evidence>
<dbReference type="EMBL" id="BTGU01000050">
    <property type="protein sequence ID" value="GMN54186.1"/>
    <property type="molecule type" value="Genomic_DNA"/>
</dbReference>
<keyword evidence="3" id="KW-1185">Reference proteome</keyword>
<feature type="compositionally biased region" description="Basic and acidic residues" evidence="1">
    <location>
        <begin position="67"/>
        <end position="94"/>
    </location>
</feature>
<protein>
    <submittedName>
        <fullName evidence="2">Uncharacterized protein</fullName>
    </submittedName>
</protein>
<reference evidence="2" key="1">
    <citation type="submission" date="2023-07" db="EMBL/GenBank/DDBJ databases">
        <title>draft genome sequence of fig (Ficus carica).</title>
        <authorList>
            <person name="Takahashi T."/>
            <person name="Nishimura K."/>
        </authorList>
    </citation>
    <scope>NUCLEOTIDE SEQUENCE</scope>
</reference>
<comment type="caution">
    <text evidence="2">The sequence shown here is derived from an EMBL/GenBank/DDBJ whole genome shotgun (WGS) entry which is preliminary data.</text>
</comment>
<proteinExistence type="predicted"/>
<feature type="compositionally biased region" description="Basic and acidic residues" evidence="1">
    <location>
        <begin position="101"/>
        <end position="112"/>
    </location>
</feature>
<gene>
    <name evidence="2" type="ORF">TIFTF001_023317</name>
</gene>
<name>A0AA88AZZ5_FICCA</name>
<sequence>MLTNKATARSGDLEEIGTRRRRWAVRDPARRRTKLRRLNAKPPRGNGRQGDHCAEKTGTATVFRSGGETERGWRVKKERERERERSEGDTEKKSVSFMNQGRRESEEEREIE</sequence>
<evidence type="ECO:0000313" key="2">
    <source>
        <dbReference type="EMBL" id="GMN54186.1"/>
    </source>
</evidence>
<dbReference type="AlphaFoldDB" id="A0AA88AZZ5"/>
<feature type="region of interest" description="Disordered" evidence="1">
    <location>
        <begin position="1"/>
        <end position="112"/>
    </location>
</feature>